<dbReference type="Gene3D" id="1.10.443.10">
    <property type="entry name" value="Intergrase catalytic core"/>
    <property type="match status" value="1"/>
</dbReference>
<dbReference type="InterPro" id="IPR013762">
    <property type="entry name" value="Integrase-like_cat_sf"/>
</dbReference>
<dbReference type="Pfam" id="PF13102">
    <property type="entry name" value="Phage_int_SAM_5"/>
    <property type="match status" value="1"/>
</dbReference>
<keyword evidence="1" id="KW-0238">DNA-binding</keyword>
<gene>
    <name evidence="4" type="ORF">H7R39_10205</name>
</gene>
<organism evidence="4 5">
    <name type="scientific">Campylobacter massiliensis</name>
    <dbReference type="NCBI Taxonomy" id="2762557"/>
    <lineage>
        <taxon>Bacteria</taxon>
        <taxon>Pseudomonadati</taxon>
        <taxon>Campylobacterota</taxon>
        <taxon>Epsilonproteobacteria</taxon>
        <taxon>Campylobacterales</taxon>
        <taxon>Campylobacteraceae</taxon>
        <taxon>Campylobacter</taxon>
    </lineage>
</organism>
<keyword evidence="2" id="KW-0233">DNA recombination</keyword>
<proteinExistence type="predicted"/>
<feature type="domain" description="Phage integrase SAM-like" evidence="3">
    <location>
        <begin position="177"/>
        <end position="270"/>
    </location>
</feature>
<evidence type="ECO:0000313" key="4">
    <source>
        <dbReference type="EMBL" id="MBC2883616.1"/>
    </source>
</evidence>
<evidence type="ECO:0000256" key="1">
    <source>
        <dbReference type="ARBA" id="ARBA00023125"/>
    </source>
</evidence>
<dbReference type="Proteomes" id="UP000552683">
    <property type="component" value="Unassembled WGS sequence"/>
</dbReference>
<dbReference type="EMBL" id="JACLZK010000002">
    <property type="protein sequence ID" value="MBC2883616.1"/>
    <property type="molecule type" value="Genomic_DNA"/>
</dbReference>
<name>A0A842J6P5_9BACT</name>
<sequence length="534" mass="62395">MKLDVRKLFDVSRYEELDHDAIREYYMYEPKKLHEDIKSCFKQISRIKGAPREKWFKASGVLISKYCENISKRDIEKYRSLSDYFSKNNKNKNFLRFQKEIAEIIDCKLSNFCCINRTNSCPEKETIKFMNDGALVCGEFISNRIIKVISDYALKKCKSKYSDKQLKNNALLKNIKELLEDYLKNKSKQRCTESTMKEYRLAVDRLEKFLDKNKVGFVDVGYEEANKFHEYIANNISKDRANNTVGYLYKFYNYFISRNIISKNPFSKETVIRYSVDISNKKRNFTLDELKKIFSGGYGIEKEILDYIRFTLHTGLRMEEFMRLDKDSFFERGDIKLIRVKTAKGKFGHTSEDEMVLHKNIHDLANYDWIKKIKSICKTKNALEHRVNRAIDKVVKDKDVSAHRLRGTFAQIISAYDAHAGIGESMPNIALALRHVPSKSKFIGNKQEQLSNVTKLMLRKDKSNSILIYSQDSAIITQVHILKAFDGISSIFEYLNMENLTQLKAKIIKHEQRNKKITNHTYINTASTPCFGVI</sequence>
<dbReference type="RefSeq" id="WP_185899123.1">
    <property type="nucleotide sequence ID" value="NZ_JACLZK010000002.1"/>
</dbReference>
<evidence type="ECO:0000313" key="5">
    <source>
        <dbReference type="Proteomes" id="UP000552683"/>
    </source>
</evidence>
<protein>
    <submittedName>
        <fullName evidence="4">Site-specific integrase</fullName>
    </submittedName>
</protein>
<evidence type="ECO:0000259" key="3">
    <source>
        <dbReference type="Pfam" id="PF13102"/>
    </source>
</evidence>
<dbReference type="GO" id="GO:0006310">
    <property type="term" value="P:DNA recombination"/>
    <property type="evidence" value="ECO:0007669"/>
    <property type="project" value="UniProtKB-KW"/>
</dbReference>
<dbReference type="GO" id="GO:0015074">
    <property type="term" value="P:DNA integration"/>
    <property type="evidence" value="ECO:0007669"/>
    <property type="project" value="InterPro"/>
</dbReference>
<evidence type="ECO:0000256" key="2">
    <source>
        <dbReference type="ARBA" id="ARBA00023172"/>
    </source>
</evidence>
<accession>A0A842J6P5</accession>
<dbReference type="InterPro" id="IPR010998">
    <property type="entry name" value="Integrase_recombinase_N"/>
</dbReference>
<dbReference type="Gene3D" id="1.10.150.130">
    <property type="match status" value="1"/>
</dbReference>
<dbReference type="GO" id="GO:0003677">
    <property type="term" value="F:DNA binding"/>
    <property type="evidence" value="ECO:0007669"/>
    <property type="project" value="UniProtKB-KW"/>
</dbReference>
<keyword evidence="5" id="KW-1185">Reference proteome</keyword>
<reference evidence="4 5" key="1">
    <citation type="submission" date="2020-08" db="EMBL/GenBank/DDBJ databases">
        <title>Complete genome and description of Campylobacter massiliensis Marseille-Q3452 sp. nov.</title>
        <authorList>
            <person name="Antezack A."/>
        </authorList>
    </citation>
    <scope>NUCLEOTIDE SEQUENCE [LARGE SCALE GENOMIC DNA]</scope>
    <source>
        <strain evidence="4 5">Marseille-Q3452</strain>
    </source>
</reference>
<comment type="caution">
    <text evidence="4">The sequence shown here is derived from an EMBL/GenBank/DDBJ whole genome shotgun (WGS) entry which is preliminary data.</text>
</comment>
<dbReference type="SUPFAM" id="SSF56349">
    <property type="entry name" value="DNA breaking-rejoining enzymes"/>
    <property type="match status" value="1"/>
</dbReference>
<dbReference type="AlphaFoldDB" id="A0A842J6P5"/>
<dbReference type="InterPro" id="IPR025269">
    <property type="entry name" value="SAM-like_dom"/>
</dbReference>
<dbReference type="InterPro" id="IPR011010">
    <property type="entry name" value="DNA_brk_join_enz"/>
</dbReference>